<dbReference type="Proteomes" id="UP000198982">
    <property type="component" value="Unassembled WGS sequence"/>
</dbReference>
<proteinExistence type="predicted"/>
<evidence type="ECO:0000313" key="4">
    <source>
        <dbReference type="Proteomes" id="UP000198982"/>
    </source>
</evidence>
<name>A0A1H4JEL1_9PSED</name>
<evidence type="ECO:0000256" key="1">
    <source>
        <dbReference type="SAM" id="Phobius"/>
    </source>
</evidence>
<dbReference type="AlphaFoldDB" id="A0A1H4JEL1"/>
<sequence>MKTLNHRINPKTINQSGYAAIEMIVVLILVISALGFGAQAMFDHADNMAAQSAADHQKIISDAATAYIKDNYAAVVSAAGPTTPARITTTMLKNTGYLQASVADFNSFGQAYSVLALEPTQNKLQTLIITTGGETISEIIIRRIAKQVGARGGYVSNVDTSQVEGSFGGWGVPLASYGVSPGAGHLATALFFDDGALTNDYLYRNSVAGHPEVNRMNTSIDMGGNNLNNTGTVNGAAANITGNATVDGTIKGQTADITGETYTGGWFRTRGDSGWYNEKWVGGWYMSDPTWIRSYADKGIYTGGEIRGGKLTSEGRTEVGEFLLLDGVAVEGTGCSPNGLLGRSSVGASLSCQYGVWRSSGGGKVLTGFITHGQQIPLPNGSMPASCTWSAADAANPHPAPRPDYAGGNYAYADSNRVVTCGFYDKGAFIPGGVCSFVIACN</sequence>
<accession>A0A1H4JEL1</accession>
<feature type="transmembrane region" description="Helical" evidence="1">
    <location>
        <begin position="20"/>
        <end position="42"/>
    </location>
</feature>
<keyword evidence="1" id="KW-0812">Transmembrane</keyword>
<keyword evidence="4" id="KW-1185">Reference proteome</keyword>
<evidence type="ECO:0000259" key="2">
    <source>
        <dbReference type="Pfam" id="PF04917"/>
    </source>
</evidence>
<feature type="domain" description="Bacterial shufflon protein N-terminal" evidence="2">
    <location>
        <begin position="43"/>
        <end position="355"/>
    </location>
</feature>
<dbReference type="RefSeq" id="WP_244168834.1">
    <property type="nucleotide sequence ID" value="NZ_FNTJ01000001.1"/>
</dbReference>
<dbReference type="EMBL" id="FNTJ01000001">
    <property type="protein sequence ID" value="SEB44525.1"/>
    <property type="molecule type" value="Genomic_DNA"/>
</dbReference>
<reference evidence="4" key="1">
    <citation type="submission" date="2016-10" db="EMBL/GenBank/DDBJ databases">
        <authorList>
            <person name="Varghese N."/>
            <person name="Submissions S."/>
        </authorList>
    </citation>
    <scope>NUCLEOTIDE SEQUENCE [LARGE SCALE GENOMIC DNA]</scope>
    <source>
        <strain evidence="4">DSM 9751</strain>
    </source>
</reference>
<gene>
    <name evidence="3" type="ORF">SAMN05216178_0354</name>
</gene>
<protein>
    <submittedName>
        <fullName evidence="3">Shufflon protein, N-terminal constant region</fullName>
    </submittedName>
</protein>
<dbReference type="InterPro" id="IPR007001">
    <property type="entry name" value="Shufflon_N"/>
</dbReference>
<organism evidence="3 4">
    <name type="scientific">Pseudomonas saponiphila</name>
    <dbReference type="NCBI Taxonomy" id="556534"/>
    <lineage>
        <taxon>Bacteria</taxon>
        <taxon>Pseudomonadati</taxon>
        <taxon>Pseudomonadota</taxon>
        <taxon>Gammaproteobacteria</taxon>
        <taxon>Pseudomonadales</taxon>
        <taxon>Pseudomonadaceae</taxon>
        <taxon>Pseudomonas</taxon>
    </lineage>
</organism>
<evidence type="ECO:0000313" key="3">
    <source>
        <dbReference type="EMBL" id="SEB44525.1"/>
    </source>
</evidence>
<dbReference type="Pfam" id="PF04917">
    <property type="entry name" value="Shufflon_N"/>
    <property type="match status" value="1"/>
</dbReference>
<keyword evidence="1" id="KW-1133">Transmembrane helix</keyword>
<keyword evidence="1" id="KW-0472">Membrane</keyword>